<gene>
    <name evidence="1" type="ORF">HYPSUDRAFT_62339</name>
</gene>
<dbReference type="InterPro" id="IPR032675">
    <property type="entry name" value="LRR_dom_sf"/>
</dbReference>
<dbReference type="STRING" id="945553.A0A0D2MVB1"/>
<dbReference type="EMBL" id="KN817522">
    <property type="protein sequence ID" value="KJA27943.1"/>
    <property type="molecule type" value="Genomic_DNA"/>
</dbReference>
<dbReference type="AlphaFoldDB" id="A0A0D2MVB1"/>
<keyword evidence="2" id="KW-1185">Reference proteome</keyword>
<dbReference type="OMA" id="RTSEIEC"/>
<evidence type="ECO:0000313" key="1">
    <source>
        <dbReference type="EMBL" id="KJA27943.1"/>
    </source>
</evidence>
<dbReference type="SUPFAM" id="SSF52047">
    <property type="entry name" value="RNI-like"/>
    <property type="match status" value="1"/>
</dbReference>
<reference evidence="2" key="1">
    <citation type="submission" date="2014-04" db="EMBL/GenBank/DDBJ databases">
        <title>Evolutionary Origins and Diversification of the Mycorrhizal Mutualists.</title>
        <authorList>
            <consortium name="DOE Joint Genome Institute"/>
            <consortium name="Mycorrhizal Genomics Consortium"/>
            <person name="Kohler A."/>
            <person name="Kuo A."/>
            <person name="Nagy L.G."/>
            <person name="Floudas D."/>
            <person name="Copeland A."/>
            <person name="Barry K.W."/>
            <person name="Cichocki N."/>
            <person name="Veneault-Fourrey C."/>
            <person name="LaButti K."/>
            <person name="Lindquist E.A."/>
            <person name="Lipzen A."/>
            <person name="Lundell T."/>
            <person name="Morin E."/>
            <person name="Murat C."/>
            <person name="Riley R."/>
            <person name="Ohm R."/>
            <person name="Sun H."/>
            <person name="Tunlid A."/>
            <person name="Henrissat B."/>
            <person name="Grigoriev I.V."/>
            <person name="Hibbett D.S."/>
            <person name="Martin F."/>
        </authorList>
    </citation>
    <scope>NUCLEOTIDE SEQUENCE [LARGE SCALE GENOMIC DNA]</scope>
    <source>
        <strain evidence="2">FD-334 SS-4</strain>
    </source>
</reference>
<protein>
    <submittedName>
        <fullName evidence="1">Uncharacterized protein</fullName>
    </submittedName>
</protein>
<dbReference type="OrthoDB" id="120976at2759"/>
<name>A0A0D2MVB1_HYPSF</name>
<accession>A0A0D2MVB1</accession>
<organism evidence="1 2">
    <name type="scientific">Hypholoma sublateritium (strain FD-334 SS-4)</name>
    <dbReference type="NCBI Taxonomy" id="945553"/>
    <lineage>
        <taxon>Eukaryota</taxon>
        <taxon>Fungi</taxon>
        <taxon>Dikarya</taxon>
        <taxon>Basidiomycota</taxon>
        <taxon>Agaricomycotina</taxon>
        <taxon>Agaricomycetes</taxon>
        <taxon>Agaricomycetidae</taxon>
        <taxon>Agaricales</taxon>
        <taxon>Agaricineae</taxon>
        <taxon>Strophariaceae</taxon>
        <taxon>Hypholoma</taxon>
    </lineage>
</organism>
<proteinExistence type="predicted"/>
<evidence type="ECO:0000313" key="2">
    <source>
        <dbReference type="Proteomes" id="UP000054270"/>
    </source>
</evidence>
<dbReference type="Gene3D" id="3.80.10.10">
    <property type="entry name" value="Ribonuclease Inhibitor"/>
    <property type="match status" value="1"/>
</dbReference>
<sequence length="491" mass="55340">MNNPLIDDKNPFYCPAIPAATYLKSLRSRTRNLARSSQYFPSASRSFTNVLEESLLDAQAEKFEDNMGSDWILGDYFTSGRGWFLSPLDELPPYSPTESAKTQTRLQALGFCKEKNSLLPTAALRVDRHIGLKRKSPFSDFGAPPKYARSVQSLHESSFDIELQREQLRYSDVESSPGKNNDLLNSAEHSEANLIHLINRLDDALPGIRLKGRLWQYRYDTPQALMDFLGDHGYVNQASLEILCRSEIINIKFAPSMFEENGLNIYPREIYSVLGKEGNFHSLTEISFSGINIRDADIRHIHHLRSLSVLFLDDTGITNEAVFLLVSLKNTLCRLSIARNIDINEDAVPAILLLLNLSFLSILDTSIGIVGLRRLAESIHKYDRLMDIEIPFVCEEYIDNIQKKYLFNPVGPLITNPDACEQLSYAALKRNLEAHAACNPTILASGTTREMAQRLFEILKIRRADILVVSMLTMSESSTSQSTSRALEGQI</sequence>
<dbReference type="Proteomes" id="UP000054270">
    <property type="component" value="Unassembled WGS sequence"/>
</dbReference>